<dbReference type="EMBL" id="BLLF01002816">
    <property type="protein sequence ID" value="GFH25445.1"/>
    <property type="molecule type" value="Genomic_DNA"/>
</dbReference>
<comment type="caution">
    <text evidence="1">The sequence shown here is derived from an EMBL/GenBank/DDBJ whole genome shotgun (WGS) entry which is preliminary data.</text>
</comment>
<accession>A0A699ZU20</accession>
<sequence length="81" mass="8124">MPQQQGGGEQGQQPVEAVGGAGVVLGGVQVERPLARLLKPVQAAADPLFDQVLRVTEGIASLSAVQALSASVFACPVEGSS</sequence>
<protein>
    <submittedName>
        <fullName evidence="1">Uncharacterized protein</fullName>
    </submittedName>
</protein>
<gene>
    <name evidence="1" type="ORF">HaLaN_23403</name>
</gene>
<name>A0A699ZU20_HAELA</name>
<evidence type="ECO:0000313" key="1">
    <source>
        <dbReference type="EMBL" id="GFH25445.1"/>
    </source>
</evidence>
<evidence type="ECO:0000313" key="2">
    <source>
        <dbReference type="Proteomes" id="UP000485058"/>
    </source>
</evidence>
<organism evidence="1 2">
    <name type="scientific">Haematococcus lacustris</name>
    <name type="common">Green alga</name>
    <name type="synonym">Haematococcus pluvialis</name>
    <dbReference type="NCBI Taxonomy" id="44745"/>
    <lineage>
        <taxon>Eukaryota</taxon>
        <taxon>Viridiplantae</taxon>
        <taxon>Chlorophyta</taxon>
        <taxon>core chlorophytes</taxon>
        <taxon>Chlorophyceae</taxon>
        <taxon>CS clade</taxon>
        <taxon>Chlamydomonadales</taxon>
        <taxon>Haematococcaceae</taxon>
        <taxon>Haematococcus</taxon>
    </lineage>
</organism>
<reference evidence="1 2" key="1">
    <citation type="submission" date="2020-02" db="EMBL/GenBank/DDBJ databases">
        <title>Draft genome sequence of Haematococcus lacustris strain NIES-144.</title>
        <authorList>
            <person name="Morimoto D."/>
            <person name="Nakagawa S."/>
            <person name="Yoshida T."/>
            <person name="Sawayama S."/>
        </authorList>
    </citation>
    <scope>NUCLEOTIDE SEQUENCE [LARGE SCALE GENOMIC DNA]</scope>
    <source>
        <strain evidence="1 2">NIES-144</strain>
    </source>
</reference>
<feature type="non-terminal residue" evidence="1">
    <location>
        <position position="1"/>
    </location>
</feature>
<keyword evidence="2" id="KW-1185">Reference proteome</keyword>
<dbReference type="AlphaFoldDB" id="A0A699ZU20"/>
<dbReference type="Proteomes" id="UP000485058">
    <property type="component" value="Unassembled WGS sequence"/>
</dbReference>
<proteinExistence type="predicted"/>